<gene>
    <name evidence="2" type="ORF">LDX50_25360</name>
</gene>
<keyword evidence="1" id="KW-0472">Membrane</keyword>
<organism evidence="2 3">
    <name type="scientific">Fulvivirga sedimenti</name>
    <dbReference type="NCBI Taxonomy" id="2879465"/>
    <lineage>
        <taxon>Bacteria</taxon>
        <taxon>Pseudomonadati</taxon>
        <taxon>Bacteroidota</taxon>
        <taxon>Cytophagia</taxon>
        <taxon>Cytophagales</taxon>
        <taxon>Fulvivirgaceae</taxon>
        <taxon>Fulvivirga</taxon>
    </lineage>
</organism>
<keyword evidence="1" id="KW-0812">Transmembrane</keyword>
<keyword evidence="3" id="KW-1185">Reference proteome</keyword>
<comment type="caution">
    <text evidence="2">The sequence shown here is derived from an EMBL/GenBank/DDBJ whole genome shotgun (WGS) entry which is preliminary data.</text>
</comment>
<reference evidence="2" key="1">
    <citation type="submission" date="2021-09" db="EMBL/GenBank/DDBJ databases">
        <title>Fulvivirga sp. isolated from coastal sediment.</title>
        <authorList>
            <person name="Yu H."/>
        </authorList>
    </citation>
    <scope>NUCLEOTIDE SEQUENCE</scope>
    <source>
        <strain evidence="2">1062</strain>
    </source>
</reference>
<evidence type="ECO:0000313" key="3">
    <source>
        <dbReference type="Proteomes" id="UP001139409"/>
    </source>
</evidence>
<accession>A0A9X1HUK5</accession>
<dbReference type="RefSeq" id="WP_225699079.1">
    <property type="nucleotide sequence ID" value="NZ_JAIXNE010000005.1"/>
</dbReference>
<name>A0A9X1HUK5_9BACT</name>
<keyword evidence="1" id="KW-1133">Transmembrane helix</keyword>
<dbReference type="EMBL" id="JAIXNE010000005">
    <property type="protein sequence ID" value="MCA6078225.1"/>
    <property type="molecule type" value="Genomic_DNA"/>
</dbReference>
<dbReference type="Proteomes" id="UP001139409">
    <property type="component" value="Unassembled WGS sequence"/>
</dbReference>
<proteinExistence type="predicted"/>
<protein>
    <submittedName>
        <fullName evidence="2">Uncharacterized protein</fullName>
    </submittedName>
</protein>
<evidence type="ECO:0000313" key="2">
    <source>
        <dbReference type="EMBL" id="MCA6078225.1"/>
    </source>
</evidence>
<dbReference type="AlphaFoldDB" id="A0A9X1HUK5"/>
<feature type="transmembrane region" description="Helical" evidence="1">
    <location>
        <begin position="26"/>
        <end position="44"/>
    </location>
</feature>
<sequence length="45" mass="5469">MKTIYERLYDYDLNNVIFGKSKKKHYKFYFILCVLIILIGALMTF</sequence>
<evidence type="ECO:0000256" key="1">
    <source>
        <dbReference type="SAM" id="Phobius"/>
    </source>
</evidence>